<dbReference type="Gene3D" id="6.10.250.690">
    <property type="match status" value="1"/>
</dbReference>
<feature type="DNA-binding region" description="OmpR/PhoB-type" evidence="9">
    <location>
        <begin position="128"/>
        <end position="227"/>
    </location>
</feature>
<dbReference type="GO" id="GO:0000156">
    <property type="term" value="F:phosphorelay response regulator activity"/>
    <property type="evidence" value="ECO:0007669"/>
    <property type="project" value="TreeGrafter"/>
</dbReference>
<evidence type="ECO:0000256" key="2">
    <source>
        <dbReference type="ARBA" id="ARBA00022553"/>
    </source>
</evidence>
<evidence type="ECO:0000256" key="4">
    <source>
        <dbReference type="ARBA" id="ARBA00023015"/>
    </source>
</evidence>
<dbReference type="PROSITE" id="PS51755">
    <property type="entry name" value="OMPR_PHOB"/>
    <property type="match status" value="1"/>
</dbReference>
<dbReference type="SUPFAM" id="SSF52172">
    <property type="entry name" value="CheY-like"/>
    <property type="match status" value="1"/>
</dbReference>
<comment type="function">
    <text evidence="7">May play the central regulatory role in sporulation. It may be an element of the effector pathway responsible for the activation of sporulation genes in response to nutritional stress. Spo0A may act in concert with spo0H (a sigma factor) to control the expression of some genes that are critical to the sporulation process.</text>
</comment>
<evidence type="ECO:0000256" key="6">
    <source>
        <dbReference type="ARBA" id="ARBA00023163"/>
    </source>
</evidence>
<dbReference type="GO" id="GO:0000976">
    <property type="term" value="F:transcription cis-regulatory region binding"/>
    <property type="evidence" value="ECO:0007669"/>
    <property type="project" value="TreeGrafter"/>
</dbReference>
<keyword evidence="5 9" id="KW-0238">DNA-binding</keyword>
<dbReference type="Gene3D" id="3.40.50.2300">
    <property type="match status" value="1"/>
</dbReference>
<sequence>MARKILVVDDEPKIVTMIKSYLLKEGYEVISAFNGREALNLFHIEKPDLMVLDWMMPEMSGIEVLREIRKESQIPIIMLTAKTEEVDKLIGFELGVDDYVIKPFSLRELSARIKTILKRLEAKTKVDEIVKTAGDLTLYPDKREVFLKGKPLDLTPTEFKLLEALMKNPGKVYSRLELLEYAIGEAYEGYERSIDTHISNLRKKIEKDPANPEYILTVFGVGYKLKPRGEKDENHG</sequence>
<dbReference type="PANTHER" id="PTHR48111">
    <property type="entry name" value="REGULATOR OF RPOS"/>
    <property type="match status" value="1"/>
</dbReference>
<accession>A0A1L8CZ10</accession>
<dbReference type="RefSeq" id="WP_075864389.1">
    <property type="nucleotide sequence ID" value="NZ_BDJL01000001.1"/>
</dbReference>
<evidence type="ECO:0000259" key="10">
    <source>
        <dbReference type="PROSITE" id="PS50110"/>
    </source>
</evidence>
<protein>
    <recommendedName>
        <fullName evidence="1">Stage 0 sporulation protein A homolog</fullName>
    </recommendedName>
</protein>
<dbReference type="GO" id="GO:0006355">
    <property type="term" value="P:regulation of DNA-templated transcription"/>
    <property type="evidence" value="ECO:0007669"/>
    <property type="project" value="InterPro"/>
</dbReference>
<dbReference type="SMART" id="SM00862">
    <property type="entry name" value="Trans_reg_C"/>
    <property type="match status" value="1"/>
</dbReference>
<dbReference type="InterPro" id="IPR011006">
    <property type="entry name" value="CheY-like_superfamily"/>
</dbReference>
<organism evidence="12 13">
    <name type="scientific">Carboxydothermus islandicus</name>
    <dbReference type="NCBI Taxonomy" id="661089"/>
    <lineage>
        <taxon>Bacteria</taxon>
        <taxon>Bacillati</taxon>
        <taxon>Bacillota</taxon>
        <taxon>Clostridia</taxon>
        <taxon>Thermoanaerobacterales</taxon>
        <taxon>Thermoanaerobacteraceae</taxon>
        <taxon>Carboxydothermus</taxon>
    </lineage>
</organism>
<dbReference type="InterPro" id="IPR039420">
    <property type="entry name" value="WalR-like"/>
</dbReference>
<dbReference type="FunFam" id="1.10.10.10:FF:000018">
    <property type="entry name" value="DNA-binding response regulator ResD"/>
    <property type="match status" value="1"/>
</dbReference>
<dbReference type="Pfam" id="PF00486">
    <property type="entry name" value="Trans_reg_C"/>
    <property type="match status" value="1"/>
</dbReference>
<keyword evidence="13" id="KW-1185">Reference proteome</keyword>
<keyword evidence="2 8" id="KW-0597">Phosphoprotein</keyword>
<feature type="modified residue" description="4-aspartylphosphate" evidence="8">
    <location>
        <position position="53"/>
    </location>
</feature>
<dbReference type="EMBL" id="BDJL01000001">
    <property type="protein sequence ID" value="GAV24172.1"/>
    <property type="molecule type" value="Genomic_DNA"/>
</dbReference>
<dbReference type="InterPro" id="IPR036388">
    <property type="entry name" value="WH-like_DNA-bd_sf"/>
</dbReference>
<dbReference type="GO" id="GO:0032993">
    <property type="term" value="C:protein-DNA complex"/>
    <property type="evidence" value="ECO:0007669"/>
    <property type="project" value="TreeGrafter"/>
</dbReference>
<evidence type="ECO:0000256" key="8">
    <source>
        <dbReference type="PROSITE-ProRule" id="PRU00169"/>
    </source>
</evidence>
<dbReference type="CDD" id="cd17574">
    <property type="entry name" value="REC_OmpR"/>
    <property type="match status" value="1"/>
</dbReference>
<dbReference type="CDD" id="cd00383">
    <property type="entry name" value="trans_reg_C"/>
    <property type="match status" value="1"/>
</dbReference>
<dbReference type="SMART" id="SM00448">
    <property type="entry name" value="REC"/>
    <property type="match status" value="1"/>
</dbReference>
<dbReference type="Proteomes" id="UP000187338">
    <property type="component" value="Unassembled WGS sequence"/>
</dbReference>
<dbReference type="Gene3D" id="1.10.10.10">
    <property type="entry name" value="Winged helix-like DNA-binding domain superfamily/Winged helix DNA-binding domain"/>
    <property type="match status" value="1"/>
</dbReference>
<keyword evidence="4" id="KW-0805">Transcription regulation</keyword>
<dbReference type="InterPro" id="IPR001867">
    <property type="entry name" value="OmpR/PhoB-type_DNA-bd"/>
</dbReference>
<keyword evidence="6" id="KW-0804">Transcription</keyword>
<dbReference type="InterPro" id="IPR001789">
    <property type="entry name" value="Sig_transdc_resp-reg_receiver"/>
</dbReference>
<reference evidence="13" key="1">
    <citation type="submission" date="2016-12" db="EMBL/GenBank/DDBJ databases">
        <title>Draft Genome Sequences od Carboxydothermus pertinax and islandicus, Hydrogenogenic Carboxydotrophic Bacteria.</title>
        <authorList>
            <person name="Fukuyama Y."/>
            <person name="Ohmae K."/>
            <person name="Yoneda Y."/>
            <person name="Yoshida T."/>
            <person name="Sako Y."/>
        </authorList>
    </citation>
    <scope>NUCLEOTIDE SEQUENCE [LARGE SCALE GENOMIC DNA]</scope>
    <source>
        <strain evidence="13">SET</strain>
    </source>
</reference>
<evidence type="ECO:0000313" key="12">
    <source>
        <dbReference type="EMBL" id="GAV24172.1"/>
    </source>
</evidence>
<evidence type="ECO:0000256" key="9">
    <source>
        <dbReference type="PROSITE-ProRule" id="PRU01091"/>
    </source>
</evidence>
<feature type="domain" description="Response regulatory" evidence="10">
    <location>
        <begin position="4"/>
        <end position="117"/>
    </location>
</feature>
<dbReference type="Pfam" id="PF00072">
    <property type="entry name" value="Response_reg"/>
    <property type="match status" value="1"/>
</dbReference>
<feature type="domain" description="OmpR/PhoB-type" evidence="11">
    <location>
        <begin position="128"/>
        <end position="227"/>
    </location>
</feature>
<comment type="caution">
    <text evidence="12">The sequence shown here is derived from an EMBL/GenBank/DDBJ whole genome shotgun (WGS) entry which is preliminary data.</text>
</comment>
<dbReference type="OrthoDB" id="152576at2"/>
<name>A0A1L8CZ10_9THEO</name>
<evidence type="ECO:0000313" key="13">
    <source>
        <dbReference type="Proteomes" id="UP000187338"/>
    </source>
</evidence>
<dbReference type="GO" id="GO:0005829">
    <property type="term" value="C:cytosol"/>
    <property type="evidence" value="ECO:0007669"/>
    <property type="project" value="TreeGrafter"/>
</dbReference>
<proteinExistence type="predicted"/>
<keyword evidence="3" id="KW-0902">Two-component regulatory system</keyword>
<dbReference type="STRING" id="661089.ciss_01050"/>
<evidence type="ECO:0000256" key="1">
    <source>
        <dbReference type="ARBA" id="ARBA00018672"/>
    </source>
</evidence>
<evidence type="ECO:0000256" key="7">
    <source>
        <dbReference type="ARBA" id="ARBA00024867"/>
    </source>
</evidence>
<evidence type="ECO:0000259" key="11">
    <source>
        <dbReference type="PROSITE" id="PS51755"/>
    </source>
</evidence>
<evidence type="ECO:0000256" key="3">
    <source>
        <dbReference type="ARBA" id="ARBA00023012"/>
    </source>
</evidence>
<dbReference type="PANTHER" id="PTHR48111:SF73">
    <property type="entry name" value="ALKALINE PHOSPHATASE SYNTHESIS TRANSCRIPTIONAL REGULATORY PROTEIN PHOP"/>
    <property type="match status" value="1"/>
</dbReference>
<evidence type="ECO:0000256" key="5">
    <source>
        <dbReference type="ARBA" id="ARBA00023125"/>
    </source>
</evidence>
<dbReference type="AlphaFoldDB" id="A0A1L8CZ10"/>
<dbReference type="PROSITE" id="PS50110">
    <property type="entry name" value="RESPONSE_REGULATORY"/>
    <property type="match status" value="1"/>
</dbReference>
<gene>
    <name evidence="12" type="ORF">ciss_01050</name>
</gene>
<dbReference type="FunFam" id="3.40.50.2300:FF:000001">
    <property type="entry name" value="DNA-binding response regulator PhoB"/>
    <property type="match status" value="1"/>
</dbReference>